<accession>G5B323</accession>
<dbReference type="STRING" id="10181.G5B323"/>
<reference evidence="2 3" key="1">
    <citation type="journal article" date="2011" name="Nature">
        <title>Genome sequencing reveals insights into physiology and longevity of the naked mole rat.</title>
        <authorList>
            <person name="Kim E.B."/>
            <person name="Fang X."/>
            <person name="Fushan A.A."/>
            <person name="Huang Z."/>
            <person name="Lobanov A.V."/>
            <person name="Han L."/>
            <person name="Marino S.M."/>
            <person name="Sun X."/>
            <person name="Turanov A.A."/>
            <person name="Yang P."/>
            <person name="Yim S.H."/>
            <person name="Zhao X."/>
            <person name="Kasaikina M.V."/>
            <person name="Stoletzki N."/>
            <person name="Peng C."/>
            <person name="Polak P."/>
            <person name="Xiong Z."/>
            <person name="Kiezun A."/>
            <person name="Zhu Y."/>
            <person name="Chen Y."/>
            <person name="Kryukov G.V."/>
            <person name="Zhang Q."/>
            <person name="Peshkin L."/>
            <person name="Yang L."/>
            <person name="Bronson R.T."/>
            <person name="Buffenstein R."/>
            <person name="Wang B."/>
            <person name="Han C."/>
            <person name="Li Q."/>
            <person name="Chen L."/>
            <person name="Zhao W."/>
            <person name="Sunyaev S.R."/>
            <person name="Park T.J."/>
            <person name="Zhang G."/>
            <person name="Wang J."/>
            <person name="Gladyshev V.N."/>
        </authorList>
    </citation>
    <scope>NUCLEOTIDE SEQUENCE [LARGE SCALE GENOMIC DNA]</scope>
</reference>
<dbReference type="AlphaFoldDB" id="G5B323"/>
<name>G5B323_HETGA</name>
<proteinExistence type="predicted"/>
<feature type="compositionally biased region" description="Polar residues" evidence="1">
    <location>
        <begin position="41"/>
        <end position="52"/>
    </location>
</feature>
<sequence>MLGEREPPKKKEKKKKKKIAEPEEIEDVAESEDGGEDSALDSLSQVIASQQAKIEEQNQWKPSAGGPSIRGFMAPKDREEHILQ</sequence>
<dbReference type="InParanoid" id="G5B323"/>
<evidence type="ECO:0000313" key="2">
    <source>
        <dbReference type="EMBL" id="EHB03684.1"/>
    </source>
</evidence>
<evidence type="ECO:0000313" key="3">
    <source>
        <dbReference type="Proteomes" id="UP000006813"/>
    </source>
</evidence>
<protein>
    <submittedName>
        <fullName evidence="2">Zinc finger CCHC-type and RNA-binding motif-containing protein 1</fullName>
    </submittedName>
</protein>
<organism evidence="2 3">
    <name type="scientific">Heterocephalus glaber</name>
    <name type="common">Naked mole rat</name>
    <dbReference type="NCBI Taxonomy" id="10181"/>
    <lineage>
        <taxon>Eukaryota</taxon>
        <taxon>Metazoa</taxon>
        <taxon>Chordata</taxon>
        <taxon>Craniata</taxon>
        <taxon>Vertebrata</taxon>
        <taxon>Euteleostomi</taxon>
        <taxon>Mammalia</taxon>
        <taxon>Eutheria</taxon>
        <taxon>Euarchontoglires</taxon>
        <taxon>Glires</taxon>
        <taxon>Rodentia</taxon>
        <taxon>Hystricomorpha</taxon>
        <taxon>Bathyergidae</taxon>
        <taxon>Heterocephalus</taxon>
    </lineage>
</organism>
<feature type="region of interest" description="Disordered" evidence="1">
    <location>
        <begin position="1"/>
        <end position="84"/>
    </location>
</feature>
<dbReference type="EMBL" id="JH168157">
    <property type="protein sequence ID" value="EHB03684.1"/>
    <property type="molecule type" value="Genomic_DNA"/>
</dbReference>
<feature type="compositionally biased region" description="Acidic residues" evidence="1">
    <location>
        <begin position="22"/>
        <end position="39"/>
    </location>
</feature>
<dbReference type="Proteomes" id="UP000006813">
    <property type="component" value="Unassembled WGS sequence"/>
</dbReference>
<evidence type="ECO:0000256" key="1">
    <source>
        <dbReference type="SAM" id="MobiDB-lite"/>
    </source>
</evidence>
<feature type="compositionally biased region" description="Basic and acidic residues" evidence="1">
    <location>
        <begin position="75"/>
        <end position="84"/>
    </location>
</feature>
<gene>
    <name evidence="2" type="ORF">GW7_07358</name>
</gene>